<organism evidence="2 3">
    <name type="scientific">Streptococcus pseudoporcinus</name>
    <dbReference type="NCBI Taxonomy" id="361101"/>
    <lineage>
        <taxon>Bacteria</taxon>
        <taxon>Bacillati</taxon>
        <taxon>Bacillota</taxon>
        <taxon>Bacilli</taxon>
        <taxon>Lactobacillales</taxon>
        <taxon>Streptococcaceae</taxon>
        <taxon>Streptococcus</taxon>
    </lineage>
</organism>
<dbReference type="PANTHER" id="PTHR11063:SF8">
    <property type="entry name" value="DELTA-1-PYRROLINE-5-CARBOXYLATE SYNTHASE"/>
    <property type="match status" value="1"/>
</dbReference>
<evidence type="ECO:0000313" key="3">
    <source>
        <dbReference type="Proteomes" id="UP000304914"/>
    </source>
</evidence>
<accession>A0A4V6L0A1</accession>
<dbReference type="AlphaFoldDB" id="A0A4V6L0A1"/>
<gene>
    <name evidence="2" type="primary">proA_1</name>
    <name evidence="2" type="ORF">NCTC5385_00547</name>
</gene>
<evidence type="ECO:0000313" key="2">
    <source>
        <dbReference type="EMBL" id="VTS15787.1"/>
    </source>
</evidence>
<dbReference type="GO" id="GO:0004350">
    <property type="term" value="F:glutamate-5-semialdehyde dehydrogenase activity"/>
    <property type="evidence" value="ECO:0007669"/>
    <property type="project" value="UniProtKB-EC"/>
</dbReference>
<name>A0A4V6L0A1_9STRE</name>
<dbReference type="EC" id="1.2.1.41" evidence="2"/>
<dbReference type="PANTHER" id="PTHR11063">
    <property type="entry name" value="GLUTAMATE SEMIALDEHYDE DEHYDROGENASE"/>
    <property type="match status" value="1"/>
</dbReference>
<evidence type="ECO:0000256" key="1">
    <source>
        <dbReference type="ARBA" id="ARBA00023002"/>
    </source>
</evidence>
<sequence>MSLIKQLGHQAKEASFDLLSLSTLEKNNFLLQLADDLLSNSDVIMQENEKDMAQAKNHDISKIMLDRLLLTKEGIRAIVEGVKKVADLEDPIGQVIKGYTD</sequence>
<dbReference type="Proteomes" id="UP000304914">
    <property type="component" value="Chromosome"/>
</dbReference>
<protein>
    <submittedName>
        <fullName evidence="2">Gamma-glutamyl phosphate reductase</fullName>
        <ecNumber evidence="2">1.2.1.41</ecNumber>
    </submittedName>
</protein>
<dbReference type="InterPro" id="IPR016162">
    <property type="entry name" value="Ald_DH_N"/>
</dbReference>
<dbReference type="SUPFAM" id="SSF53720">
    <property type="entry name" value="ALDH-like"/>
    <property type="match status" value="1"/>
</dbReference>
<reference evidence="2 3" key="1">
    <citation type="submission" date="2019-05" db="EMBL/GenBank/DDBJ databases">
        <authorList>
            <consortium name="Pathogen Informatics"/>
        </authorList>
    </citation>
    <scope>NUCLEOTIDE SEQUENCE [LARGE SCALE GENOMIC DNA]</scope>
    <source>
        <strain evidence="2 3">NCTC5385</strain>
    </source>
</reference>
<dbReference type="InterPro" id="IPR016161">
    <property type="entry name" value="Ald_DH/histidinol_DH"/>
</dbReference>
<dbReference type="Gene3D" id="3.40.605.10">
    <property type="entry name" value="Aldehyde Dehydrogenase, Chain A, domain 1"/>
    <property type="match status" value="1"/>
</dbReference>
<proteinExistence type="predicted"/>
<keyword evidence="1 2" id="KW-0560">Oxidoreductase</keyword>
<dbReference type="EMBL" id="LR594035">
    <property type="protein sequence ID" value="VTS15787.1"/>
    <property type="molecule type" value="Genomic_DNA"/>
</dbReference>